<feature type="signal peptide" evidence="2">
    <location>
        <begin position="1"/>
        <end position="28"/>
    </location>
</feature>
<protein>
    <recommendedName>
        <fullName evidence="5">Opacity protein-like surface antigen</fullName>
    </recommendedName>
</protein>
<keyword evidence="4" id="KW-1185">Reference proteome</keyword>
<evidence type="ECO:0000256" key="1">
    <source>
        <dbReference type="SAM" id="MobiDB-lite"/>
    </source>
</evidence>
<gene>
    <name evidence="3" type="ORF">GCM10010136_11650</name>
</gene>
<keyword evidence="2" id="KW-0732">Signal</keyword>
<sequence length="286" mass="30378">MGRVGMIFVKGILAAGITAAAIGGSAHAADYDRPIFYPETNGGLSGMTGNVEGALAKSENDLLDSRNWSIRGSVNARVSGGLNIQGDLGYGKHDFDFIGDGSSYYGTLHGYYRPEEVFAVGAFIHGAKTDLDALGSADLLETRMAGLEVAWFSDAATFYAQGGYGKTDLLGLDADHLMGRLGIRYFLADNIRIDAEGTVNRLSTDIGDIDHASAKALLNYRPDGLPVSVYGGYRKDWLEPKSGGASPGSTDSQSILAGLRFHFGSDSLKEEERNGPIWSSAPILQP</sequence>
<comment type="caution">
    <text evidence="3">The sequence shown here is derived from an EMBL/GenBank/DDBJ whole genome shotgun (WGS) entry which is preliminary data.</text>
</comment>
<feature type="region of interest" description="Disordered" evidence="1">
    <location>
        <begin position="267"/>
        <end position="286"/>
    </location>
</feature>
<name>A0A8J3DMH3_9HYPH</name>
<dbReference type="InterPro" id="IPR011250">
    <property type="entry name" value="OMP/PagP_B-barrel"/>
</dbReference>
<dbReference type="AlphaFoldDB" id="A0A8J3DMH3"/>
<evidence type="ECO:0008006" key="5">
    <source>
        <dbReference type="Google" id="ProtNLM"/>
    </source>
</evidence>
<reference evidence="3" key="2">
    <citation type="submission" date="2020-09" db="EMBL/GenBank/DDBJ databases">
        <authorList>
            <person name="Sun Q."/>
            <person name="Kim S."/>
        </authorList>
    </citation>
    <scope>NUCLEOTIDE SEQUENCE</scope>
    <source>
        <strain evidence="3">KCTC 42097</strain>
    </source>
</reference>
<dbReference type="EMBL" id="BMZO01000003">
    <property type="protein sequence ID" value="GHC67527.1"/>
    <property type="molecule type" value="Genomic_DNA"/>
</dbReference>
<organism evidence="3 4">
    <name type="scientific">Limoniibacter endophyticus</name>
    <dbReference type="NCBI Taxonomy" id="1565040"/>
    <lineage>
        <taxon>Bacteria</taxon>
        <taxon>Pseudomonadati</taxon>
        <taxon>Pseudomonadota</taxon>
        <taxon>Alphaproteobacteria</taxon>
        <taxon>Hyphomicrobiales</taxon>
        <taxon>Bartonellaceae</taxon>
        <taxon>Limoniibacter</taxon>
    </lineage>
</organism>
<reference evidence="3" key="1">
    <citation type="journal article" date="2014" name="Int. J. Syst. Evol. Microbiol.">
        <title>Complete genome sequence of Corynebacterium casei LMG S-19264T (=DSM 44701T), isolated from a smear-ripened cheese.</title>
        <authorList>
            <consortium name="US DOE Joint Genome Institute (JGI-PGF)"/>
            <person name="Walter F."/>
            <person name="Albersmeier A."/>
            <person name="Kalinowski J."/>
            <person name="Ruckert C."/>
        </authorList>
    </citation>
    <scope>NUCLEOTIDE SEQUENCE</scope>
    <source>
        <strain evidence="3">KCTC 42097</strain>
    </source>
</reference>
<evidence type="ECO:0000313" key="3">
    <source>
        <dbReference type="EMBL" id="GHC67527.1"/>
    </source>
</evidence>
<evidence type="ECO:0000256" key="2">
    <source>
        <dbReference type="SAM" id="SignalP"/>
    </source>
</evidence>
<proteinExistence type="predicted"/>
<evidence type="ECO:0000313" key="4">
    <source>
        <dbReference type="Proteomes" id="UP000641137"/>
    </source>
</evidence>
<feature type="chain" id="PRO_5035182641" description="Opacity protein-like surface antigen" evidence="2">
    <location>
        <begin position="29"/>
        <end position="286"/>
    </location>
</feature>
<accession>A0A8J3DMH3</accession>
<dbReference type="Proteomes" id="UP000641137">
    <property type="component" value="Unassembled WGS sequence"/>
</dbReference>
<dbReference type="SUPFAM" id="SSF56925">
    <property type="entry name" value="OMPA-like"/>
    <property type="match status" value="1"/>
</dbReference>